<feature type="domain" description="Integrase catalytic" evidence="10">
    <location>
        <begin position="24"/>
        <end position="182"/>
    </location>
</feature>
<sequence>MRIGLGKTEGGEESILTRGEDTRFQTIPRRDWTVRRTIGGSKYAFSIVDDFTRKGWIKTAARKSQMTEFAKDVLKELKSLEYSTKFVRCDNAGENPTPLKKVCSDFGAQMELTAPYTPRMNGVVERRLPILVTRANAAMMTAGLNDEAKARLWGEAMNYQNDTENMTRDTPETLFYIKTPLN</sequence>
<gene>
    <name evidence="11" type="ORF">IV203_013861</name>
</gene>
<dbReference type="GO" id="GO:0046872">
    <property type="term" value="F:metal ion binding"/>
    <property type="evidence" value="ECO:0007669"/>
    <property type="project" value="UniProtKB-KW"/>
</dbReference>
<keyword evidence="5" id="KW-0460">Magnesium</keyword>
<reference evidence="11" key="2">
    <citation type="submission" date="2021-04" db="EMBL/GenBank/DDBJ databases">
        <authorList>
            <person name="Podell S."/>
        </authorList>
    </citation>
    <scope>NUCLEOTIDE SEQUENCE</scope>
    <source>
        <strain evidence="11">Hildebrandi</strain>
    </source>
</reference>
<dbReference type="PANTHER" id="PTHR42648:SF11">
    <property type="entry name" value="TRANSPOSON TY4-P GAG-POL POLYPROTEIN"/>
    <property type="match status" value="1"/>
</dbReference>
<keyword evidence="8" id="KW-0548">Nucleotidyltransferase</keyword>
<dbReference type="PROSITE" id="PS50994">
    <property type="entry name" value="INTEGRASE"/>
    <property type="match status" value="1"/>
</dbReference>
<dbReference type="GO" id="GO:0006310">
    <property type="term" value="P:DNA recombination"/>
    <property type="evidence" value="ECO:0007669"/>
    <property type="project" value="UniProtKB-KW"/>
</dbReference>
<dbReference type="GO" id="GO:0015074">
    <property type="term" value="P:DNA integration"/>
    <property type="evidence" value="ECO:0007669"/>
    <property type="project" value="UniProtKB-KW"/>
</dbReference>
<organism evidence="11 12">
    <name type="scientific">Nitzschia inconspicua</name>
    <dbReference type="NCBI Taxonomy" id="303405"/>
    <lineage>
        <taxon>Eukaryota</taxon>
        <taxon>Sar</taxon>
        <taxon>Stramenopiles</taxon>
        <taxon>Ochrophyta</taxon>
        <taxon>Bacillariophyta</taxon>
        <taxon>Bacillariophyceae</taxon>
        <taxon>Bacillariophycidae</taxon>
        <taxon>Bacillariales</taxon>
        <taxon>Bacillariaceae</taxon>
        <taxon>Nitzschia</taxon>
    </lineage>
</organism>
<evidence type="ECO:0000256" key="9">
    <source>
        <dbReference type="ARBA" id="ARBA00023172"/>
    </source>
</evidence>
<dbReference type="GO" id="GO:0004519">
    <property type="term" value="F:endonuclease activity"/>
    <property type="evidence" value="ECO:0007669"/>
    <property type="project" value="UniProtKB-KW"/>
</dbReference>
<reference evidence="11" key="1">
    <citation type="journal article" date="2021" name="Sci. Rep.">
        <title>Diploid genomic architecture of Nitzschia inconspicua, an elite biomass production diatom.</title>
        <authorList>
            <person name="Oliver A."/>
            <person name="Podell S."/>
            <person name="Pinowska A."/>
            <person name="Traller J.C."/>
            <person name="Smith S.R."/>
            <person name="McClure R."/>
            <person name="Beliaev A."/>
            <person name="Bohutskyi P."/>
            <person name="Hill E.A."/>
            <person name="Rabines A."/>
            <person name="Zheng H."/>
            <person name="Allen L.Z."/>
            <person name="Kuo A."/>
            <person name="Grigoriev I.V."/>
            <person name="Allen A.E."/>
            <person name="Hazlebeck D."/>
            <person name="Allen E.E."/>
        </authorList>
    </citation>
    <scope>NUCLEOTIDE SEQUENCE</scope>
    <source>
        <strain evidence="11">Hildebrandi</strain>
    </source>
</reference>
<dbReference type="AlphaFoldDB" id="A0A9K3M7Q9"/>
<name>A0A9K3M7Q9_9STRA</name>
<keyword evidence="3" id="KW-0255">Endonuclease</keyword>
<accession>A0A9K3M7Q9</accession>
<protein>
    <submittedName>
        <fullName evidence="11">Integrase core domain containing protein</fullName>
    </submittedName>
</protein>
<evidence type="ECO:0000256" key="6">
    <source>
        <dbReference type="ARBA" id="ARBA00022908"/>
    </source>
</evidence>
<keyword evidence="12" id="KW-1185">Reference proteome</keyword>
<comment type="caution">
    <text evidence="11">The sequence shown here is derived from an EMBL/GenBank/DDBJ whole genome shotgun (WGS) entry which is preliminary data.</text>
</comment>
<dbReference type="InterPro" id="IPR001584">
    <property type="entry name" value="Integrase_cat-core"/>
</dbReference>
<keyword evidence="2" id="KW-0479">Metal-binding</keyword>
<keyword evidence="1" id="KW-0540">Nuclease</keyword>
<keyword evidence="6" id="KW-0229">DNA integration</keyword>
<evidence type="ECO:0000313" key="12">
    <source>
        <dbReference type="Proteomes" id="UP000693970"/>
    </source>
</evidence>
<evidence type="ECO:0000256" key="4">
    <source>
        <dbReference type="ARBA" id="ARBA00022801"/>
    </source>
</evidence>
<keyword evidence="8" id="KW-0239">DNA-directed DNA polymerase</keyword>
<keyword evidence="9" id="KW-0233">DNA recombination</keyword>
<dbReference type="OrthoDB" id="121980at2759"/>
<evidence type="ECO:0000256" key="2">
    <source>
        <dbReference type="ARBA" id="ARBA00022723"/>
    </source>
</evidence>
<evidence type="ECO:0000259" key="10">
    <source>
        <dbReference type="PROSITE" id="PS50994"/>
    </source>
</evidence>
<proteinExistence type="predicted"/>
<keyword evidence="8" id="KW-0808">Transferase</keyword>
<evidence type="ECO:0000256" key="8">
    <source>
        <dbReference type="ARBA" id="ARBA00022932"/>
    </source>
</evidence>
<dbReference type="GO" id="GO:0016787">
    <property type="term" value="F:hydrolase activity"/>
    <property type="evidence" value="ECO:0007669"/>
    <property type="project" value="UniProtKB-KW"/>
</dbReference>
<dbReference type="GO" id="GO:0003964">
    <property type="term" value="F:RNA-directed DNA polymerase activity"/>
    <property type="evidence" value="ECO:0007669"/>
    <property type="project" value="UniProtKB-KW"/>
</dbReference>
<evidence type="ECO:0000313" key="11">
    <source>
        <dbReference type="EMBL" id="KAG7374766.1"/>
    </source>
</evidence>
<evidence type="ECO:0000256" key="3">
    <source>
        <dbReference type="ARBA" id="ARBA00022759"/>
    </source>
</evidence>
<dbReference type="EMBL" id="JAGRRH010000001">
    <property type="protein sequence ID" value="KAG7374766.1"/>
    <property type="molecule type" value="Genomic_DNA"/>
</dbReference>
<evidence type="ECO:0000256" key="7">
    <source>
        <dbReference type="ARBA" id="ARBA00022918"/>
    </source>
</evidence>
<dbReference type="GO" id="GO:0003887">
    <property type="term" value="F:DNA-directed DNA polymerase activity"/>
    <property type="evidence" value="ECO:0007669"/>
    <property type="project" value="UniProtKB-KW"/>
</dbReference>
<dbReference type="PANTHER" id="PTHR42648">
    <property type="entry name" value="TRANSPOSASE, PUTATIVE-RELATED"/>
    <property type="match status" value="1"/>
</dbReference>
<evidence type="ECO:0000256" key="1">
    <source>
        <dbReference type="ARBA" id="ARBA00022722"/>
    </source>
</evidence>
<evidence type="ECO:0000256" key="5">
    <source>
        <dbReference type="ARBA" id="ARBA00022842"/>
    </source>
</evidence>
<keyword evidence="7" id="KW-0695">RNA-directed DNA polymerase</keyword>
<keyword evidence="4" id="KW-0378">Hydrolase</keyword>
<dbReference type="Proteomes" id="UP000693970">
    <property type="component" value="Unassembled WGS sequence"/>
</dbReference>
<dbReference type="InterPro" id="IPR039537">
    <property type="entry name" value="Retrotran_Ty1/copia-like"/>
</dbReference>